<sequence>MGGIVQRARLAARATGHLLLSLLLVPLCLLALVQFLLSLVLSVTFVGLLLLPVTTRVNRAVTGLARRLASRWLGRPVTAQYGPRSGLLNRALQTLNDPMTWRDIGWLALHLVAGMVLPILAIALWGALGFDLGLPFWWWAVPAEHTVNLTGVPIDSWFKVITVIPVHFAAFTAIALWAIPLLATADAHLSRLVLATPERVRLAERVAELTETRAAALDAHGAELRRIERDLHDGAQARLVSIAMRLGIAERMMANDPAKAAELVSEARRSTEETMTELRGIIRGMYPPILADRGLPGAVAALAAGCPVPVTTATDGVDRLPAAVEAAAYFVVAEALTNVAKHSGASSASVRLSETDGRLTVVVTDDGRGAADETAGTGLKGIRRRAAAFDGGARLTSPPGGPTTLTVELPCR</sequence>
<evidence type="ECO:0000259" key="11">
    <source>
        <dbReference type="Pfam" id="PF02518"/>
    </source>
</evidence>
<comment type="catalytic activity">
    <reaction evidence="1">
        <text>ATP + protein L-histidine = ADP + protein N-phospho-L-histidine.</text>
        <dbReference type="EC" id="2.7.13.3"/>
    </reaction>
</comment>
<dbReference type="EC" id="2.7.13.3" evidence="2"/>
<dbReference type="SUPFAM" id="SSF55874">
    <property type="entry name" value="ATPase domain of HSP90 chaperone/DNA topoisomerase II/histidine kinase"/>
    <property type="match status" value="1"/>
</dbReference>
<feature type="domain" description="Signal transduction histidine kinase subgroup 3 dimerisation and phosphoacceptor" evidence="12">
    <location>
        <begin position="223"/>
        <end position="288"/>
    </location>
</feature>
<keyword evidence="10" id="KW-0812">Transmembrane</keyword>
<feature type="transmembrane region" description="Helical" evidence="10">
    <location>
        <begin position="18"/>
        <end position="51"/>
    </location>
</feature>
<evidence type="ECO:0000313" key="15">
    <source>
        <dbReference type="Proteomes" id="UP001602013"/>
    </source>
</evidence>
<evidence type="ECO:0000256" key="8">
    <source>
        <dbReference type="ARBA" id="ARBA00023012"/>
    </source>
</evidence>
<dbReference type="EMBL" id="JBIASD010000045">
    <property type="protein sequence ID" value="MFF3671396.1"/>
    <property type="molecule type" value="Genomic_DNA"/>
</dbReference>
<organism evidence="14 15">
    <name type="scientific">Microtetraspora malaysiensis</name>
    <dbReference type="NCBI Taxonomy" id="161358"/>
    <lineage>
        <taxon>Bacteria</taxon>
        <taxon>Bacillati</taxon>
        <taxon>Actinomycetota</taxon>
        <taxon>Actinomycetes</taxon>
        <taxon>Streptosporangiales</taxon>
        <taxon>Streptosporangiaceae</taxon>
        <taxon>Microtetraspora</taxon>
    </lineage>
</organism>
<dbReference type="InterPro" id="IPR025828">
    <property type="entry name" value="Put_sensor_dom"/>
</dbReference>
<evidence type="ECO:0000256" key="5">
    <source>
        <dbReference type="ARBA" id="ARBA00022741"/>
    </source>
</evidence>
<comment type="caution">
    <text evidence="14">The sequence shown here is derived from an EMBL/GenBank/DDBJ whole genome shotgun (WGS) entry which is preliminary data.</text>
</comment>
<keyword evidence="5" id="KW-0547">Nucleotide-binding</keyword>
<feature type="compositionally biased region" description="Low complexity" evidence="9">
    <location>
        <begin position="391"/>
        <end position="406"/>
    </location>
</feature>
<evidence type="ECO:0000259" key="12">
    <source>
        <dbReference type="Pfam" id="PF07730"/>
    </source>
</evidence>
<feature type="domain" description="Histidine kinase/HSP90-like ATPase" evidence="11">
    <location>
        <begin position="326"/>
        <end position="411"/>
    </location>
</feature>
<keyword evidence="6 14" id="KW-0418">Kinase</keyword>
<keyword evidence="10" id="KW-0472">Membrane</keyword>
<feature type="transmembrane region" description="Helical" evidence="10">
    <location>
        <begin position="104"/>
        <end position="128"/>
    </location>
</feature>
<evidence type="ECO:0000256" key="6">
    <source>
        <dbReference type="ARBA" id="ARBA00022777"/>
    </source>
</evidence>
<evidence type="ECO:0000256" key="10">
    <source>
        <dbReference type="SAM" id="Phobius"/>
    </source>
</evidence>
<evidence type="ECO:0000259" key="13">
    <source>
        <dbReference type="Pfam" id="PF13796"/>
    </source>
</evidence>
<dbReference type="Proteomes" id="UP001602013">
    <property type="component" value="Unassembled WGS sequence"/>
</dbReference>
<keyword evidence="15" id="KW-1185">Reference proteome</keyword>
<evidence type="ECO:0000256" key="1">
    <source>
        <dbReference type="ARBA" id="ARBA00000085"/>
    </source>
</evidence>
<dbReference type="InterPro" id="IPR003594">
    <property type="entry name" value="HATPase_dom"/>
</dbReference>
<reference evidence="14 15" key="1">
    <citation type="submission" date="2024-10" db="EMBL/GenBank/DDBJ databases">
        <title>The Natural Products Discovery Center: Release of the First 8490 Sequenced Strains for Exploring Actinobacteria Biosynthetic Diversity.</title>
        <authorList>
            <person name="Kalkreuter E."/>
            <person name="Kautsar S.A."/>
            <person name="Yang D."/>
            <person name="Bader C.D."/>
            <person name="Teijaro C.N."/>
            <person name="Fluegel L."/>
            <person name="Davis C.M."/>
            <person name="Simpson J.R."/>
            <person name="Lauterbach L."/>
            <person name="Steele A.D."/>
            <person name="Gui C."/>
            <person name="Meng S."/>
            <person name="Li G."/>
            <person name="Viehrig K."/>
            <person name="Ye F."/>
            <person name="Su P."/>
            <person name="Kiefer A.F."/>
            <person name="Nichols A."/>
            <person name="Cepeda A.J."/>
            <person name="Yan W."/>
            <person name="Fan B."/>
            <person name="Jiang Y."/>
            <person name="Adhikari A."/>
            <person name="Zheng C.-J."/>
            <person name="Schuster L."/>
            <person name="Cowan T.M."/>
            <person name="Smanski M.J."/>
            <person name="Chevrette M.G."/>
            <person name="De Carvalho L.P.S."/>
            <person name="Shen B."/>
        </authorList>
    </citation>
    <scope>NUCLEOTIDE SEQUENCE [LARGE SCALE GENOMIC DNA]</scope>
    <source>
        <strain evidence="14 15">NPDC002173</strain>
    </source>
</reference>
<protein>
    <recommendedName>
        <fullName evidence="2">histidine kinase</fullName>
        <ecNumber evidence="2">2.7.13.3</ecNumber>
    </recommendedName>
</protein>
<keyword evidence="10" id="KW-1133">Transmembrane helix</keyword>
<proteinExistence type="predicted"/>
<dbReference type="RefSeq" id="WP_387417576.1">
    <property type="nucleotide sequence ID" value="NZ_JBIASD010000045.1"/>
</dbReference>
<dbReference type="Gene3D" id="1.20.5.1930">
    <property type="match status" value="1"/>
</dbReference>
<dbReference type="GO" id="GO:0016301">
    <property type="term" value="F:kinase activity"/>
    <property type="evidence" value="ECO:0007669"/>
    <property type="project" value="UniProtKB-KW"/>
</dbReference>
<name>A0ABW6T2A0_9ACTN</name>
<gene>
    <name evidence="14" type="ORF">ACFYXI_38015</name>
</gene>
<evidence type="ECO:0000256" key="3">
    <source>
        <dbReference type="ARBA" id="ARBA00022553"/>
    </source>
</evidence>
<evidence type="ECO:0000256" key="9">
    <source>
        <dbReference type="SAM" id="MobiDB-lite"/>
    </source>
</evidence>
<keyword evidence="3" id="KW-0597">Phosphoprotein</keyword>
<dbReference type="Pfam" id="PF02518">
    <property type="entry name" value="HATPase_c"/>
    <property type="match status" value="1"/>
</dbReference>
<dbReference type="InterPro" id="IPR036890">
    <property type="entry name" value="HATPase_C_sf"/>
</dbReference>
<evidence type="ECO:0000256" key="4">
    <source>
        <dbReference type="ARBA" id="ARBA00022679"/>
    </source>
</evidence>
<dbReference type="InterPro" id="IPR011712">
    <property type="entry name" value="Sig_transdc_His_kin_sub3_dim/P"/>
</dbReference>
<dbReference type="Pfam" id="PF07730">
    <property type="entry name" value="HisKA_3"/>
    <property type="match status" value="1"/>
</dbReference>
<dbReference type="InterPro" id="IPR050482">
    <property type="entry name" value="Sensor_HK_TwoCompSys"/>
</dbReference>
<keyword evidence="7" id="KW-0067">ATP-binding</keyword>
<evidence type="ECO:0000256" key="7">
    <source>
        <dbReference type="ARBA" id="ARBA00022840"/>
    </source>
</evidence>
<feature type="transmembrane region" description="Helical" evidence="10">
    <location>
        <begin position="157"/>
        <end position="182"/>
    </location>
</feature>
<dbReference type="PANTHER" id="PTHR24421:SF10">
    <property type="entry name" value="NITRATE_NITRITE SENSOR PROTEIN NARQ"/>
    <property type="match status" value="1"/>
</dbReference>
<keyword evidence="4" id="KW-0808">Transferase</keyword>
<dbReference type="Pfam" id="PF13796">
    <property type="entry name" value="Sensor"/>
    <property type="match status" value="1"/>
</dbReference>
<dbReference type="PANTHER" id="PTHR24421">
    <property type="entry name" value="NITRATE/NITRITE SENSOR PROTEIN NARX-RELATED"/>
    <property type="match status" value="1"/>
</dbReference>
<keyword evidence="8" id="KW-0902">Two-component regulatory system</keyword>
<feature type="region of interest" description="Disordered" evidence="9">
    <location>
        <begin position="391"/>
        <end position="412"/>
    </location>
</feature>
<dbReference type="CDD" id="cd16917">
    <property type="entry name" value="HATPase_UhpB-NarQ-NarX-like"/>
    <property type="match status" value="1"/>
</dbReference>
<feature type="domain" description="Putative sensor" evidence="13">
    <location>
        <begin position="17"/>
        <end position="194"/>
    </location>
</feature>
<evidence type="ECO:0000313" key="14">
    <source>
        <dbReference type="EMBL" id="MFF3671396.1"/>
    </source>
</evidence>
<accession>A0ABW6T2A0</accession>
<dbReference type="Gene3D" id="3.30.565.10">
    <property type="entry name" value="Histidine kinase-like ATPase, C-terminal domain"/>
    <property type="match status" value="1"/>
</dbReference>
<evidence type="ECO:0000256" key="2">
    <source>
        <dbReference type="ARBA" id="ARBA00012438"/>
    </source>
</evidence>